<proteinExistence type="predicted"/>
<organism evidence="1 2">
    <name type="scientific">Drosophila madeirensis</name>
    <name type="common">Fruit fly</name>
    <dbReference type="NCBI Taxonomy" id="30013"/>
    <lineage>
        <taxon>Eukaryota</taxon>
        <taxon>Metazoa</taxon>
        <taxon>Ecdysozoa</taxon>
        <taxon>Arthropoda</taxon>
        <taxon>Hexapoda</taxon>
        <taxon>Insecta</taxon>
        <taxon>Pterygota</taxon>
        <taxon>Neoptera</taxon>
        <taxon>Endopterygota</taxon>
        <taxon>Diptera</taxon>
        <taxon>Brachycera</taxon>
        <taxon>Muscomorpha</taxon>
        <taxon>Ephydroidea</taxon>
        <taxon>Drosophilidae</taxon>
        <taxon>Drosophila</taxon>
        <taxon>Sophophora</taxon>
    </lineage>
</organism>
<keyword evidence="2" id="KW-1185">Reference proteome</keyword>
<protein>
    <submittedName>
        <fullName evidence="1">Uncharacterized protein</fullName>
    </submittedName>
</protein>
<gene>
    <name evidence="1" type="ORF">DMAD_04473</name>
</gene>
<dbReference type="Gene3D" id="3.60.20.10">
    <property type="entry name" value="Glutamine Phosphoribosylpyrophosphate, subunit 1, domain 1"/>
    <property type="match status" value="1"/>
</dbReference>
<name>A0AAU9GEH5_DROMD</name>
<reference evidence="1 2" key="1">
    <citation type="submission" date="2024-02" db="EMBL/GenBank/DDBJ databases">
        <title>A chromosome-level genome assembly of Drosophila madeirensis, a fruit fly species endemic to Madeira island.</title>
        <authorList>
            <person name="Tomihara K."/>
            <person name="Llopart A."/>
            <person name="Yamamoto D."/>
        </authorList>
    </citation>
    <scope>NUCLEOTIDE SEQUENCE [LARGE SCALE GENOMIC DNA]</scope>
    <source>
        <strain evidence="1 2">RF1</strain>
    </source>
</reference>
<dbReference type="Proteomes" id="UP001500889">
    <property type="component" value="Chromosome E"/>
</dbReference>
<dbReference type="EMBL" id="AP029267">
    <property type="protein sequence ID" value="BFG05829.1"/>
    <property type="molecule type" value="Genomic_DNA"/>
</dbReference>
<dbReference type="AlphaFoldDB" id="A0AAU9GEH5"/>
<dbReference type="SUPFAM" id="SSF56235">
    <property type="entry name" value="N-terminal nucleophile aminohydrolases (Ntn hydrolases)"/>
    <property type="match status" value="1"/>
</dbReference>
<evidence type="ECO:0000313" key="1">
    <source>
        <dbReference type="EMBL" id="BFG05829.1"/>
    </source>
</evidence>
<dbReference type="Pfam" id="PF00227">
    <property type="entry name" value="Proteasome"/>
    <property type="match status" value="1"/>
</dbReference>
<accession>A0AAU9GEH5</accession>
<evidence type="ECO:0000313" key="2">
    <source>
        <dbReference type="Proteomes" id="UP001500889"/>
    </source>
</evidence>
<dbReference type="GO" id="GO:0051603">
    <property type="term" value="P:proteolysis involved in protein catabolic process"/>
    <property type="evidence" value="ECO:0007669"/>
    <property type="project" value="InterPro"/>
</dbReference>
<dbReference type="InterPro" id="IPR001353">
    <property type="entry name" value="Proteasome_sua/b"/>
</dbReference>
<dbReference type="GO" id="GO:0005839">
    <property type="term" value="C:proteasome core complex"/>
    <property type="evidence" value="ECO:0007669"/>
    <property type="project" value="InterPro"/>
</dbReference>
<dbReference type="InterPro" id="IPR029055">
    <property type="entry name" value="Ntn_hydrolases_N"/>
</dbReference>
<sequence length="182" mass="20722">MKRTGDICMVGITCDYGITIAMRSHEYSLYHLGDHIYCCARAFAGDIFADIKNQLAAQYLNQNLKIPVKKAQELLWQLYPDIASNPVLLAAQENNRQYLYATQLDGSCTDNNHVAVSGRGPSIAEAMDWLTKNWDRNQDPMMSEVMARKVLQNWDTFQNTSTEVIFLYKRKEDAALDTDDSK</sequence>